<proteinExistence type="predicted"/>
<evidence type="ECO:0008006" key="4">
    <source>
        <dbReference type="Google" id="ProtNLM"/>
    </source>
</evidence>
<comment type="caution">
    <text evidence="2">The sequence shown here is derived from an EMBL/GenBank/DDBJ whole genome shotgun (WGS) entry which is preliminary data.</text>
</comment>
<feature type="signal peptide" evidence="1">
    <location>
        <begin position="1"/>
        <end position="22"/>
    </location>
</feature>
<keyword evidence="1" id="KW-0732">Signal</keyword>
<accession>A0A538U5Y7</accession>
<evidence type="ECO:0000313" key="3">
    <source>
        <dbReference type="Proteomes" id="UP000319836"/>
    </source>
</evidence>
<gene>
    <name evidence="2" type="ORF">E6K80_05985</name>
</gene>
<protein>
    <recommendedName>
        <fullName evidence="4">CBM-cenC domain-containing protein</fullName>
    </recommendedName>
</protein>
<evidence type="ECO:0000256" key="1">
    <source>
        <dbReference type="SAM" id="SignalP"/>
    </source>
</evidence>
<dbReference type="Gene3D" id="2.60.120.260">
    <property type="entry name" value="Galactose-binding domain-like"/>
    <property type="match status" value="2"/>
</dbReference>
<feature type="chain" id="PRO_5021961835" description="CBM-cenC domain-containing protein" evidence="1">
    <location>
        <begin position="23"/>
        <end position="417"/>
    </location>
</feature>
<name>A0A538U5Y7_UNCEI</name>
<sequence length="417" mass="45902">MRSFRLPALALAVIGVLTVASAVRSATPHTAASASGGARAASAPRNLLRNPGFEQGLADHPWMPAAWDTFQSGLNTVFFGRDTVLAHSGRYAVSVANLSTLVPMFHNWSQTLVVGRELWGKDLTFSVWTRSNGLQGRAYILLQAYRDTVTKMARLWSIDRDAALERLHMNKPDDPLVNLGWDRQYFSEPETDWIRRDVHVYVPPSVNVLVVRCGIFGVGQVMFDDASLTAAPARAPQPLPLNTNLLKDPGFEGTGDAWEYSMPPYEGMVIERDTTVFHGGHSAIRMEGGLQGPVPVRAGVCQVVANRWLSGKRLRLSGWVRTDSLQGQAYVKIYCSTLNGDVHDATPAEFGMNTDWTRTVMEVDAPPGTYQVWAWFLYNCPAAGRVHYDDVSLEVLGQADYITNGTPPPKPLPLPAR</sequence>
<organism evidence="2 3">
    <name type="scientific">Eiseniibacteriota bacterium</name>
    <dbReference type="NCBI Taxonomy" id="2212470"/>
    <lineage>
        <taxon>Bacteria</taxon>
        <taxon>Candidatus Eiseniibacteriota</taxon>
    </lineage>
</organism>
<dbReference type="AlphaFoldDB" id="A0A538U5Y7"/>
<dbReference type="Proteomes" id="UP000319836">
    <property type="component" value="Unassembled WGS sequence"/>
</dbReference>
<reference evidence="2 3" key="1">
    <citation type="journal article" date="2019" name="Nat. Microbiol.">
        <title>Mediterranean grassland soil C-N compound turnover is dependent on rainfall and depth, and is mediated by genomically divergent microorganisms.</title>
        <authorList>
            <person name="Diamond S."/>
            <person name="Andeer P.F."/>
            <person name="Li Z."/>
            <person name="Crits-Christoph A."/>
            <person name="Burstein D."/>
            <person name="Anantharaman K."/>
            <person name="Lane K.R."/>
            <person name="Thomas B.C."/>
            <person name="Pan C."/>
            <person name="Northen T.R."/>
            <person name="Banfield J.F."/>
        </authorList>
    </citation>
    <scope>NUCLEOTIDE SEQUENCE [LARGE SCALE GENOMIC DNA]</scope>
    <source>
        <strain evidence="2">WS_10</strain>
    </source>
</reference>
<dbReference type="EMBL" id="VBPA01000133">
    <property type="protein sequence ID" value="TMQ71314.1"/>
    <property type="molecule type" value="Genomic_DNA"/>
</dbReference>
<evidence type="ECO:0000313" key="2">
    <source>
        <dbReference type="EMBL" id="TMQ71314.1"/>
    </source>
</evidence>